<dbReference type="Proteomes" id="UP000542742">
    <property type="component" value="Unassembled WGS sequence"/>
</dbReference>
<dbReference type="GO" id="GO:0005829">
    <property type="term" value="C:cytosol"/>
    <property type="evidence" value="ECO:0007669"/>
    <property type="project" value="TreeGrafter"/>
</dbReference>
<reference evidence="10 11" key="1">
    <citation type="submission" date="2020-08" db="EMBL/GenBank/DDBJ databases">
        <title>Sequencing the genomes of 1000 actinobacteria strains.</title>
        <authorList>
            <person name="Klenk H.-P."/>
        </authorList>
    </citation>
    <scope>NUCLEOTIDE SEQUENCE [LARGE SCALE GENOMIC DNA]</scope>
    <source>
        <strain evidence="10 11">DSM 45518</strain>
    </source>
</reference>
<keyword evidence="4" id="KW-0067">ATP-binding</keyword>
<keyword evidence="8" id="KW-0472">Membrane</keyword>
<evidence type="ECO:0000256" key="8">
    <source>
        <dbReference type="SAM" id="Phobius"/>
    </source>
</evidence>
<dbReference type="PANTHER" id="PTHR45639">
    <property type="entry name" value="HSC70CB, ISOFORM G-RELATED"/>
    <property type="match status" value="1"/>
</dbReference>
<dbReference type="SUPFAM" id="SSF52200">
    <property type="entry name" value="Toll/Interleukin receptor TIR domain"/>
    <property type="match status" value="1"/>
</dbReference>
<dbReference type="InterPro" id="IPR043129">
    <property type="entry name" value="ATPase_NBD"/>
</dbReference>
<keyword evidence="2" id="KW-0597">Phosphoprotein</keyword>
<dbReference type="PROSITE" id="PS50006">
    <property type="entry name" value="FHA_DOMAIN"/>
    <property type="match status" value="1"/>
</dbReference>
<dbReference type="SMART" id="SM00240">
    <property type="entry name" value="FHA"/>
    <property type="match status" value="1"/>
</dbReference>
<dbReference type="Gene3D" id="3.30.420.40">
    <property type="match status" value="2"/>
</dbReference>
<comment type="similarity">
    <text evidence="1">Belongs to the heat shock protein 70 family.</text>
</comment>
<dbReference type="EMBL" id="JACHMF010000001">
    <property type="protein sequence ID" value="MBB4691697.1"/>
    <property type="molecule type" value="Genomic_DNA"/>
</dbReference>
<dbReference type="GO" id="GO:0007165">
    <property type="term" value="P:signal transduction"/>
    <property type="evidence" value="ECO:0007669"/>
    <property type="project" value="InterPro"/>
</dbReference>
<evidence type="ECO:0000259" key="9">
    <source>
        <dbReference type="PROSITE" id="PS50006"/>
    </source>
</evidence>
<keyword evidence="11" id="KW-1185">Reference proteome</keyword>
<dbReference type="InterPro" id="IPR000253">
    <property type="entry name" value="FHA_dom"/>
</dbReference>
<dbReference type="Pfam" id="PF00498">
    <property type="entry name" value="FHA"/>
    <property type="match status" value="1"/>
</dbReference>
<feature type="transmembrane region" description="Helical" evidence="8">
    <location>
        <begin position="792"/>
        <end position="811"/>
    </location>
</feature>
<evidence type="ECO:0000256" key="7">
    <source>
        <dbReference type="SAM" id="MobiDB-lite"/>
    </source>
</evidence>
<feature type="compositionally biased region" description="Pro residues" evidence="7">
    <location>
        <begin position="618"/>
        <end position="644"/>
    </location>
</feature>
<evidence type="ECO:0000313" key="11">
    <source>
        <dbReference type="Proteomes" id="UP000542742"/>
    </source>
</evidence>
<feature type="domain" description="FHA" evidence="9">
    <location>
        <begin position="669"/>
        <end position="718"/>
    </location>
</feature>
<dbReference type="InterPro" id="IPR018181">
    <property type="entry name" value="Heat_shock_70_CS"/>
</dbReference>
<keyword evidence="8" id="KW-0812">Transmembrane</keyword>
<feature type="region of interest" description="Disordered" evidence="7">
    <location>
        <begin position="607"/>
        <end position="644"/>
    </location>
</feature>
<dbReference type="PROSITE" id="PS01036">
    <property type="entry name" value="HSP70_3"/>
    <property type="match status" value="1"/>
</dbReference>
<dbReference type="GO" id="GO:0005524">
    <property type="term" value="F:ATP binding"/>
    <property type="evidence" value="ECO:0007669"/>
    <property type="project" value="UniProtKB-KW"/>
</dbReference>
<dbReference type="Gene3D" id="2.60.200.20">
    <property type="match status" value="1"/>
</dbReference>
<dbReference type="Pfam" id="PF00012">
    <property type="entry name" value="HSP70"/>
    <property type="match status" value="1"/>
</dbReference>
<dbReference type="Gene3D" id="3.90.640.10">
    <property type="entry name" value="Actin, Chain A, domain 4"/>
    <property type="match status" value="1"/>
</dbReference>
<keyword evidence="6" id="KW-0143">Chaperone</keyword>
<dbReference type="PANTHER" id="PTHR45639:SF28">
    <property type="entry name" value="HEAT SHOCK PROTEIN-LIKE PROTEIN"/>
    <property type="match status" value="1"/>
</dbReference>
<dbReference type="InterPro" id="IPR035897">
    <property type="entry name" value="Toll_tir_struct_dom_sf"/>
</dbReference>
<proteinExistence type="inferred from homology"/>
<dbReference type="Gene3D" id="3.40.50.10140">
    <property type="entry name" value="Toll/interleukin-1 receptor homology (TIR) domain"/>
    <property type="match status" value="1"/>
</dbReference>
<dbReference type="Pfam" id="PF13676">
    <property type="entry name" value="TIR_2"/>
    <property type="match status" value="1"/>
</dbReference>
<dbReference type="RefSeq" id="WP_184950487.1">
    <property type="nucleotide sequence ID" value="NZ_BOMC01000004.1"/>
</dbReference>
<evidence type="ECO:0000256" key="1">
    <source>
        <dbReference type="ARBA" id="ARBA00007381"/>
    </source>
</evidence>
<dbReference type="SUPFAM" id="SSF53067">
    <property type="entry name" value="Actin-like ATPase domain"/>
    <property type="match status" value="1"/>
</dbReference>
<evidence type="ECO:0000313" key="10">
    <source>
        <dbReference type="EMBL" id="MBB4691697.1"/>
    </source>
</evidence>
<evidence type="ECO:0000256" key="3">
    <source>
        <dbReference type="ARBA" id="ARBA00022741"/>
    </source>
</evidence>
<dbReference type="AlphaFoldDB" id="A0A7W7CNA8"/>
<sequence>MTLSARGWRVGISIGSAATVAMLRAPGMRPRPILAGSAPRLPSSADPVYPGHRDPLLAGSMLPQHLARIAHEVHRAAGAEFVETTVACPPEWGDSRRTALAEVVTRAGLGGVEVVAETVAAAACLTDLDDGAVAPGGLLLVFDAGASSCDAGLLRRTPGGFETVAFETVADTGGIRFDTDLVEFIGARIAGENRAVWQRLKDPLTPVDRAARLLLWEEVRALKERLSDQHETTLTVPLADTVLTVTREEFETLARPVLDRALRATRDLLDGASAAAVFLIGGSSRIPLVGRLLTELTGREPITVKDPDLVVAEGCTLLERKQAPLIDDDVQFTVYRPLRLPPNRWESMLVFAHKSGPVVDPVIGPVDPIREVRARAERFFGGGADPSPRTVDAHRPLPRGARLRIVPELPGVECNPPEHVLDWQEPVHELAFRLRVAPTAPEVVRGFVRVWCGPIVIGEVSLALPITLGDVPVERTPEPIRRYRKIFPSYSRRDAAVVEEFATAARALGDQYLQDVVTLRSGEQWSPRLLELIEEADVFQLFWSSNSMLSDYCRAEWECALGLGRPSFVRPLYWEDPLPEAPRLGLPPADLRRLHFARVPIAVAATDPARTAESGPAPAAPGAPAWSPPSPAAPRSPAPAPVPAPAASLRVIPAAGEPVLYGLPRQRATIIGTAVNADLRLTDSYASRRHAEITPSGGRFLVDDLGSTNGTTLNGHRVNGREPLRPGDVIGIGKTSLEFTEPVAAASPPRSAPASTKGAEEPRRVSIGLVATGAALAVAGTGWWLLSPYAGMLVGLCGLAAGLILLVAGLTRRA</sequence>
<dbReference type="CDD" id="cd00060">
    <property type="entry name" value="FHA"/>
    <property type="match status" value="1"/>
</dbReference>
<keyword evidence="3" id="KW-0547">Nucleotide-binding</keyword>
<comment type="caution">
    <text evidence="10">The sequence shown here is derived from an EMBL/GenBank/DDBJ whole genome shotgun (WGS) entry which is preliminary data.</text>
</comment>
<evidence type="ECO:0000256" key="5">
    <source>
        <dbReference type="ARBA" id="ARBA00023016"/>
    </source>
</evidence>
<evidence type="ECO:0000256" key="4">
    <source>
        <dbReference type="ARBA" id="ARBA00022840"/>
    </source>
</evidence>
<dbReference type="InterPro" id="IPR008984">
    <property type="entry name" value="SMAD_FHA_dom_sf"/>
</dbReference>
<dbReference type="InterPro" id="IPR013126">
    <property type="entry name" value="Hsp_70_fam"/>
</dbReference>
<name>A0A7W7CNA8_9ACTN</name>
<keyword evidence="8" id="KW-1133">Transmembrane helix</keyword>
<evidence type="ECO:0000256" key="2">
    <source>
        <dbReference type="ARBA" id="ARBA00022553"/>
    </source>
</evidence>
<protein>
    <recommendedName>
        <fullName evidence="9">FHA domain-containing protein</fullName>
    </recommendedName>
</protein>
<accession>A0A7W7CNA8</accession>
<organism evidence="10 11">
    <name type="scientific">Paractinoplanes abujensis</name>
    <dbReference type="NCBI Taxonomy" id="882441"/>
    <lineage>
        <taxon>Bacteria</taxon>
        <taxon>Bacillati</taxon>
        <taxon>Actinomycetota</taxon>
        <taxon>Actinomycetes</taxon>
        <taxon>Micromonosporales</taxon>
        <taxon>Micromonosporaceae</taxon>
        <taxon>Paractinoplanes</taxon>
    </lineage>
</organism>
<evidence type="ECO:0000256" key="6">
    <source>
        <dbReference type="ARBA" id="ARBA00023186"/>
    </source>
</evidence>
<gene>
    <name evidence="10" type="ORF">BKA14_001845</name>
</gene>
<dbReference type="GO" id="GO:0140662">
    <property type="term" value="F:ATP-dependent protein folding chaperone"/>
    <property type="evidence" value="ECO:0007669"/>
    <property type="project" value="InterPro"/>
</dbReference>
<keyword evidence="5" id="KW-0346">Stress response</keyword>
<dbReference type="InterPro" id="IPR000157">
    <property type="entry name" value="TIR_dom"/>
</dbReference>
<dbReference type="SUPFAM" id="SSF49879">
    <property type="entry name" value="SMAD/FHA domain"/>
    <property type="match status" value="1"/>
</dbReference>